<dbReference type="InterPro" id="IPR029039">
    <property type="entry name" value="Flavoprotein-like_sf"/>
</dbReference>
<name>A0ABP6E2M3_9ACTN</name>
<evidence type="ECO:0000256" key="1">
    <source>
        <dbReference type="SAM" id="MobiDB-lite"/>
    </source>
</evidence>
<accession>A0ABP6E2M3</accession>
<dbReference type="Pfam" id="PF03358">
    <property type="entry name" value="FMN_red"/>
    <property type="match status" value="1"/>
</dbReference>
<dbReference type="Proteomes" id="UP001500994">
    <property type="component" value="Unassembled WGS sequence"/>
</dbReference>
<protein>
    <submittedName>
        <fullName evidence="3">NAD(P)H-dependent oxidoreductase</fullName>
    </submittedName>
</protein>
<dbReference type="Gene3D" id="3.40.50.360">
    <property type="match status" value="1"/>
</dbReference>
<gene>
    <name evidence="3" type="ORF">GCM10009864_26460</name>
</gene>
<proteinExistence type="predicted"/>
<dbReference type="SUPFAM" id="SSF52218">
    <property type="entry name" value="Flavoproteins"/>
    <property type="match status" value="1"/>
</dbReference>
<evidence type="ECO:0000313" key="4">
    <source>
        <dbReference type="Proteomes" id="UP001500994"/>
    </source>
</evidence>
<dbReference type="PANTHER" id="PTHR30543">
    <property type="entry name" value="CHROMATE REDUCTASE"/>
    <property type="match status" value="1"/>
</dbReference>
<feature type="domain" description="NADPH-dependent FMN reductase-like" evidence="2">
    <location>
        <begin position="10"/>
        <end position="156"/>
    </location>
</feature>
<dbReference type="PANTHER" id="PTHR30543:SF21">
    <property type="entry name" value="NAD(P)H-DEPENDENT FMN REDUCTASE LOT6"/>
    <property type="match status" value="1"/>
</dbReference>
<sequence length="205" mass="21903">MSTDNSPRRPRILAVSGSLRAGSHNTQALRAVAALLVEDATVTVWDGLAAVPPFSEDDEHLIAGAVESLRAALRDADHVLIATPEYNASIPGQLKNALDWASRPFGDAALTGKAVTVISASPSTYGAQWAQDHLRTVLSTAGAHVTDFSLAIPQAHTAFTDDDAAHRAELRGRLTALADHLRRQARPECGQPARDQGAPRRRLNR</sequence>
<evidence type="ECO:0000259" key="2">
    <source>
        <dbReference type="Pfam" id="PF03358"/>
    </source>
</evidence>
<comment type="caution">
    <text evidence="3">The sequence shown here is derived from an EMBL/GenBank/DDBJ whole genome shotgun (WGS) entry which is preliminary data.</text>
</comment>
<dbReference type="RefSeq" id="WP_344575316.1">
    <property type="nucleotide sequence ID" value="NZ_BAAARK010000006.1"/>
</dbReference>
<keyword evidence="4" id="KW-1185">Reference proteome</keyword>
<dbReference type="InterPro" id="IPR005025">
    <property type="entry name" value="FMN_Rdtase-like_dom"/>
</dbReference>
<dbReference type="EMBL" id="BAAARK010000006">
    <property type="protein sequence ID" value="GAA2658462.1"/>
    <property type="molecule type" value="Genomic_DNA"/>
</dbReference>
<organism evidence="3 4">
    <name type="scientific">Streptomyces lunalinharesii</name>
    <dbReference type="NCBI Taxonomy" id="333384"/>
    <lineage>
        <taxon>Bacteria</taxon>
        <taxon>Bacillati</taxon>
        <taxon>Actinomycetota</taxon>
        <taxon>Actinomycetes</taxon>
        <taxon>Kitasatosporales</taxon>
        <taxon>Streptomycetaceae</taxon>
        <taxon>Streptomyces</taxon>
    </lineage>
</organism>
<evidence type="ECO:0000313" key="3">
    <source>
        <dbReference type="EMBL" id="GAA2658462.1"/>
    </source>
</evidence>
<feature type="region of interest" description="Disordered" evidence="1">
    <location>
        <begin position="185"/>
        <end position="205"/>
    </location>
</feature>
<dbReference type="InterPro" id="IPR050712">
    <property type="entry name" value="NAD(P)H-dep_reductase"/>
</dbReference>
<reference evidence="4" key="1">
    <citation type="journal article" date="2019" name="Int. J. Syst. Evol. Microbiol.">
        <title>The Global Catalogue of Microorganisms (GCM) 10K type strain sequencing project: providing services to taxonomists for standard genome sequencing and annotation.</title>
        <authorList>
            <consortium name="The Broad Institute Genomics Platform"/>
            <consortium name="The Broad Institute Genome Sequencing Center for Infectious Disease"/>
            <person name="Wu L."/>
            <person name="Ma J."/>
        </authorList>
    </citation>
    <scope>NUCLEOTIDE SEQUENCE [LARGE SCALE GENOMIC DNA]</scope>
    <source>
        <strain evidence="4">JCM 16374</strain>
    </source>
</reference>